<feature type="compositionally biased region" description="Basic and acidic residues" evidence="1">
    <location>
        <begin position="150"/>
        <end position="177"/>
    </location>
</feature>
<dbReference type="AlphaFoldDB" id="A0A9P5MNX1"/>
<dbReference type="EMBL" id="WHVB01000185">
    <property type="protein sequence ID" value="KAF8460347.1"/>
    <property type="molecule type" value="Genomic_DNA"/>
</dbReference>
<dbReference type="EMBL" id="WHVB01000001">
    <property type="protein sequence ID" value="KAF8486924.1"/>
    <property type="molecule type" value="Genomic_DNA"/>
</dbReference>
<reference evidence="2" key="2">
    <citation type="journal article" date="2020" name="Nat. Commun.">
        <title>Large-scale genome sequencing of mycorrhizal fungi provides insights into the early evolution of symbiotic traits.</title>
        <authorList>
            <person name="Miyauchi S."/>
            <person name="Kiss E."/>
            <person name="Kuo A."/>
            <person name="Drula E."/>
            <person name="Kohler A."/>
            <person name="Sanchez-Garcia M."/>
            <person name="Morin E."/>
            <person name="Andreopoulos B."/>
            <person name="Barry K.W."/>
            <person name="Bonito G."/>
            <person name="Buee M."/>
            <person name="Carver A."/>
            <person name="Chen C."/>
            <person name="Cichocki N."/>
            <person name="Clum A."/>
            <person name="Culley D."/>
            <person name="Crous P.W."/>
            <person name="Fauchery L."/>
            <person name="Girlanda M."/>
            <person name="Hayes R.D."/>
            <person name="Keri Z."/>
            <person name="LaButti K."/>
            <person name="Lipzen A."/>
            <person name="Lombard V."/>
            <person name="Magnuson J."/>
            <person name="Maillard F."/>
            <person name="Murat C."/>
            <person name="Nolan M."/>
            <person name="Ohm R.A."/>
            <person name="Pangilinan J."/>
            <person name="Pereira M.F."/>
            <person name="Perotto S."/>
            <person name="Peter M."/>
            <person name="Pfister S."/>
            <person name="Riley R."/>
            <person name="Sitrit Y."/>
            <person name="Stielow J.B."/>
            <person name="Szollosi G."/>
            <person name="Zifcakova L."/>
            <person name="Stursova M."/>
            <person name="Spatafora J.W."/>
            <person name="Tedersoo L."/>
            <person name="Vaario L.M."/>
            <person name="Yamada A."/>
            <person name="Yan M."/>
            <person name="Wang P."/>
            <person name="Xu J."/>
            <person name="Bruns T."/>
            <person name="Baldrian P."/>
            <person name="Vilgalys R."/>
            <person name="Dunand C."/>
            <person name="Henrissat B."/>
            <person name="Grigoriev I.V."/>
            <person name="Hibbett D."/>
            <person name="Nagy L.G."/>
            <person name="Martin F.M."/>
        </authorList>
    </citation>
    <scope>NUCLEOTIDE SEQUENCE</scope>
    <source>
        <strain evidence="2">Prilba</strain>
    </source>
</reference>
<protein>
    <submittedName>
        <fullName evidence="2">Uncharacterized protein</fullName>
    </submittedName>
</protein>
<gene>
    <name evidence="3" type="ORF">DFH94DRAFT_678000</name>
    <name evidence="2" type="ORF">DFH94DRAFT_849311</name>
</gene>
<evidence type="ECO:0000313" key="4">
    <source>
        <dbReference type="Proteomes" id="UP000759537"/>
    </source>
</evidence>
<name>A0A9P5MNX1_9AGAM</name>
<comment type="caution">
    <text evidence="2">The sequence shown here is derived from an EMBL/GenBank/DDBJ whole genome shotgun (WGS) entry which is preliminary data.</text>
</comment>
<feature type="region of interest" description="Disordered" evidence="1">
    <location>
        <begin position="79"/>
        <end position="114"/>
    </location>
</feature>
<dbReference type="Proteomes" id="UP000759537">
    <property type="component" value="Unassembled WGS sequence"/>
</dbReference>
<feature type="region of interest" description="Disordered" evidence="1">
    <location>
        <begin position="127"/>
        <end position="177"/>
    </location>
</feature>
<evidence type="ECO:0000256" key="1">
    <source>
        <dbReference type="SAM" id="MobiDB-lite"/>
    </source>
</evidence>
<keyword evidence="4" id="KW-1185">Reference proteome</keyword>
<evidence type="ECO:0000313" key="2">
    <source>
        <dbReference type="EMBL" id="KAF8460347.1"/>
    </source>
</evidence>
<proteinExistence type="predicted"/>
<sequence length="177" mass="19613">MRKLVPWALAGAPCEGTLPCPSTIALTKFINTHSKISNNTRYRSTVPSQEKKFHEKNRRWSYKKKVVKLAITITAAVENTDPRGKKKPRQGELTSRHNRCQGEDVQTGMDGKPIYATTQPPRLKLLSASMGVEGAGTGSDSGLPETMEASEAKKSMDPDENEWPRMKSCRAAEDKPE</sequence>
<evidence type="ECO:0000313" key="3">
    <source>
        <dbReference type="EMBL" id="KAF8486924.1"/>
    </source>
</evidence>
<reference evidence="2" key="1">
    <citation type="submission" date="2019-10" db="EMBL/GenBank/DDBJ databases">
        <authorList>
            <consortium name="DOE Joint Genome Institute"/>
            <person name="Kuo A."/>
            <person name="Miyauchi S."/>
            <person name="Kiss E."/>
            <person name="Drula E."/>
            <person name="Kohler A."/>
            <person name="Sanchez-Garcia M."/>
            <person name="Andreopoulos B."/>
            <person name="Barry K.W."/>
            <person name="Bonito G."/>
            <person name="Buee M."/>
            <person name="Carver A."/>
            <person name="Chen C."/>
            <person name="Cichocki N."/>
            <person name="Clum A."/>
            <person name="Culley D."/>
            <person name="Crous P.W."/>
            <person name="Fauchery L."/>
            <person name="Girlanda M."/>
            <person name="Hayes R."/>
            <person name="Keri Z."/>
            <person name="LaButti K."/>
            <person name="Lipzen A."/>
            <person name="Lombard V."/>
            <person name="Magnuson J."/>
            <person name="Maillard F."/>
            <person name="Morin E."/>
            <person name="Murat C."/>
            <person name="Nolan M."/>
            <person name="Ohm R."/>
            <person name="Pangilinan J."/>
            <person name="Pereira M."/>
            <person name="Perotto S."/>
            <person name="Peter M."/>
            <person name="Riley R."/>
            <person name="Sitrit Y."/>
            <person name="Stielow B."/>
            <person name="Szollosi G."/>
            <person name="Zifcakova L."/>
            <person name="Stursova M."/>
            <person name="Spatafora J.W."/>
            <person name="Tedersoo L."/>
            <person name="Vaario L.-M."/>
            <person name="Yamada A."/>
            <person name="Yan M."/>
            <person name="Wang P."/>
            <person name="Xu J."/>
            <person name="Bruns T."/>
            <person name="Baldrian P."/>
            <person name="Vilgalys R."/>
            <person name="Henrissat B."/>
            <person name="Grigoriev I.V."/>
            <person name="Hibbett D."/>
            <person name="Nagy L.G."/>
            <person name="Martin F.M."/>
        </authorList>
    </citation>
    <scope>NUCLEOTIDE SEQUENCE</scope>
    <source>
        <strain evidence="2">Prilba</strain>
    </source>
</reference>
<organism evidence="2 4">
    <name type="scientific">Russula ochroleuca</name>
    <dbReference type="NCBI Taxonomy" id="152965"/>
    <lineage>
        <taxon>Eukaryota</taxon>
        <taxon>Fungi</taxon>
        <taxon>Dikarya</taxon>
        <taxon>Basidiomycota</taxon>
        <taxon>Agaricomycotina</taxon>
        <taxon>Agaricomycetes</taxon>
        <taxon>Russulales</taxon>
        <taxon>Russulaceae</taxon>
        <taxon>Russula</taxon>
    </lineage>
</organism>
<accession>A0A9P5MNX1</accession>